<evidence type="ECO:0000313" key="2">
    <source>
        <dbReference type="EMBL" id="EKF57926.1"/>
    </source>
</evidence>
<dbReference type="PATRIC" id="fig|1156935.5.peg.3931"/>
<comment type="caution">
    <text evidence="2">The sequence shown here is derived from an EMBL/GenBank/DDBJ whole genome shotgun (WGS) entry which is preliminary data.</text>
</comment>
<sequence length="173" mass="19016">MALYPRLVEQRVADAMSDTRVVLIDGPRQSGKTTLAKKIAAQAMEYYTLDNATTLDAALQDPVGFVRGIDRAVIDEIQPAPELLSAIKESVDTDQRPGRFLLTGSANLMTLPRVSDSLAGRMEMVRLLPLAQSEIRTASSSFLRDAESAYPLSRSRPLGANREFDWGSTSRRC</sequence>
<dbReference type="InterPro" id="IPR041682">
    <property type="entry name" value="AAA_14"/>
</dbReference>
<proteinExistence type="predicted"/>
<evidence type="ECO:0000259" key="1">
    <source>
        <dbReference type="Pfam" id="PF13173"/>
    </source>
</evidence>
<feature type="domain" description="AAA" evidence="1">
    <location>
        <begin position="19"/>
        <end position="135"/>
    </location>
</feature>
<keyword evidence="3" id="KW-1185">Reference proteome</keyword>
<gene>
    <name evidence="2" type="ORF">QWE_19313</name>
</gene>
<evidence type="ECO:0000313" key="3">
    <source>
        <dbReference type="Proteomes" id="UP000007123"/>
    </source>
</evidence>
<dbReference type="InterPro" id="IPR027417">
    <property type="entry name" value="P-loop_NTPase"/>
</dbReference>
<dbReference type="PANTHER" id="PTHR43566">
    <property type="entry name" value="CONSERVED PROTEIN"/>
    <property type="match status" value="1"/>
</dbReference>
<dbReference type="EMBL" id="ALJF01000015">
    <property type="protein sequence ID" value="EKF57926.1"/>
    <property type="molecule type" value="Genomic_DNA"/>
</dbReference>
<dbReference type="eggNOG" id="COG1373">
    <property type="taxonomic scope" value="Bacteria"/>
</dbReference>
<organism evidence="2 3">
    <name type="scientific">Agrobacterium albertimagni AOL15</name>
    <dbReference type="NCBI Taxonomy" id="1156935"/>
    <lineage>
        <taxon>Bacteria</taxon>
        <taxon>Pseudomonadati</taxon>
        <taxon>Pseudomonadota</taxon>
        <taxon>Alphaproteobacteria</taxon>
        <taxon>Hyphomicrobiales</taxon>
        <taxon>Rhizobiaceae</taxon>
        <taxon>Rhizobium/Agrobacterium group</taxon>
        <taxon>Agrobacterium</taxon>
    </lineage>
</organism>
<dbReference type="Gene3D" id="3.40.50.300">
    <property type="entry name" value="P-loop containing nucleotide triphosphate hydrolases"/>
    <property type="match status" value="1"/>
</dbReference>
<dbReference type="SUPFAM" id="SSF52540">
    <property type="entry name" value="P-loop containing nucleoside triphosphate hydrolases"/>
    <property type="match status" value="1"/>
</dbReference>
<dbReference type="AlphaFoldDB" id="K2QA69"/>
<dbReference type="PANTHER" id="PTHR43566:SF2">
    <property type="entry name" value="DUF4143 DOMAIN-CONTAINING PROTEIN"/>
    <property type="match status" value="1"/>
</dbReference>
<reference evidence="2 3" key="1">
    <citation type="journal article" date="2012" name="J. Bacteriol.">
        <title>Draft Genome Sequence of Agrobacterium albertimagni Strain AOL15.</title>
        <authorList>
            <person name="Trimble W.L."/>
            <person name="Phung le T."/>
            <person name="Meyer F."/>
            <person name="Gilbert J.A."/>
            <person name="Silver S."/>
        </authorList>
    </citation>
    <scope>NUCLEOTIDE SEQUENCE [LARGE SCALE GENOMIC DNA]</scope>
    <source>
        <strain evidence="2 3">AOL15</strain>
    </source>
</reference>
<protein>
    <recommendedName>
        <fullName evidence="1">AAA domain-containing protein</fullName>
    </recommendedName>
</protein>
<dbReference type="Proteomes" id="UP000007123">
    <property type="component" value="Unassembled WGS sequence"/>
</dbReference>
<name>K2QA69_9HYPH</name>
<accession>K2QA69</accession>
<dbReference type="Pfam" id="PF13173">
    <property type="entry name" value="AAA_14"/>
    <property type="match status" value="1"/>
</dbReference>